<sequence length="377" mass="41971">MFIYDSDVNKRFPTVGIIGAGQLARMSIAPATALGVNLLLFAQNEEDSAAQIAEHVIGDYRDLSQLLEFAKKCDLITFEHELVPLSVIKGLEAAGVKVFPNSQAFQYSQDKAAMRDKLASYQSPKWRVISDEGDAFEFPFIAKRISGGYDGRGVWKVKNLDDLEELLIENPQLLIEELIDFDSEIAVMVARSEHGQATSWAPTQTVQEDGICTLTITPAPVISTLIAEQAQHLALSIAEEVSLIGVMAVEMFVKGDQLYINELAMRPHNSGHWTIEGARTSQFEQHLRAILDLPLGDPTMTAPYAVMGNILGGEKTDMYRPYLHLMARNPELKFHQYKKEVRKGRKIGHVTVIGNNLLELTEIAEHARDYMSGEIDE</sequence>
<evidence type="ECO:0000313" key="6">
    <source>
        <dbReference type="EMBL" id="CAB4336654.1"/>
    </source>
</evidence>
<protein>
    <submittedName>
        <fullName evidence="6">Unannotated protein</fullName>
    </submittedName>
</protein>
<keyword evidence="1" id="KW-0547">Nucleotide-binding</keyword>
<evidence type="ECO:0000259" key="5">
    <source>
        <dbReference type="PROSITE" id="PS50975"/>
    </source>
</evidence>
<organism evidence="6">
    <name type="scientific">freshwater metagenome</name>
    <dbReference type="NCBI Taxonomy" id="449393"/>
    <lineage>
        <taxon>unclassified sequences</taxon>
        <taxon>metagenomes</taxon>
        <taxon>ecological metagenomes</taxon>
    </lineage>
</organism>
<dbReference type="Gene3D" id="3.30.1490.20">
    <property type="entry name" value="ATP-grasp fold, A domain"/>
    <property type="match status" value="1"/>
</dbReference>
<dbReference type="InterPro" id="IPR011054">
    <property type="entry name" value="Rudment_hybrid_motif"/>
</dbReference>
<dbReference type="Pfam" id="PF02222">
    <property type="entry name" value="ATP-grasp"/>
    <property type="match status" value="1"/>
</dbReference>
<evidence type="ECO:0000256" key="4">
    <source>
        <dbReference type="ARBA" id="ARBA00025704"/>
    </source>
</evidence>
<feature type="domain" description="ATP-grasp" evidence="5">
    <location>
        <begin position="113"/>
        <end position="291"/>
    </location>
</feature>
<accession>A0A6J5Z2J7</accession>
<dbReference type="GO" id="GO:0005829">
    <property type="term" value="C:cytosol"/>
    <property type="evidence" value="ECO:0007669"/>
    <property type="project" value="TreeGrafter"/>
</dbReference>
<proteinExistence type="inferred from homology"/>
<name>A0A6J5Z2J7_9ZZZZ</name>
<dbReference type="Gene3D" id="3.40.50.20">
    <property type="match status" value="1"/>
</dbReference>
<dbReference type="SUPFAM" id="SSF52440">
    <property type="entry name" value="PreATP-grasp domain"/>
    <property type="match status" value="1"/>
</dbReference>
<reference evidence="6" key="1">
    <citation type="submission" date="2020-05" db="EMBL/GenBank/DDBJ databases">
        <authorList>
            <person name="Chiriac C."/>
            <person name="Salcher M."/>
            <person name="Ghai R."/>
            <person name="Kavagutti S V."/>
        </authorList>
    </citation>
    <scope>NUCLEOTIDE SEQUENCE</scope>
</reference>
<dbReference type="AlphaFoldDB" id="A0A6J5Z2J7"/>
<comment type="pathway">
    <text evidence="4">Purine metabolism.</text>
</comment>
<keyword evidence="2" id="KW-0658">Purine biosynthesis</keyword>
<dbReference type="PANTHER" id="PTHR11609">
    <property type="entry name" value="PURINE BIOSYNTHESIS PROTEIN 6/7, PUR6/7"/>
    <property type="match status" value="1"/>
</dbReference>
<keyword evidence="3" id="KW-0067">ATP-binding</keyword>
<dbReference type="InterPro" id="IPR040686">
    <property type="entry name" value="PurK_C"/>
</dbReference>
<dbReference type="InterPro" id="IPR013815">
    <property type="entry name" value="ATP_grasp_subdomain_1"/>
</dbReference>
<evidence type="ECO:0000256" key="2">
    <source>
        <dbReference type="ARBA" id="ARBA00022755"/>
    </source>
</evidence>
<dbReference type="PROSITE" id="PS50975">
    <property type="entry name" value="ATP_GRASP"/>
    <property type="match status" value="1"/>
</dbReference>
<evidence type="ECO:0000256" key="1">
    <source>
        <dbReference type="ARBA" id="ARBA00022741"/>
    </source>
</evidence>
<dbReference type="PANTHER" id="PTHR11609:SF5">
    <property type="entry name" value="PHOSPHORIBOSYLAMINOIMIDAZOLE CARBOXYLASE"/>
    <property type="match status" value="1"/>
</dbReference>
<dbReference type="GO" id="GO:0005524">
    <property type="term" value="F:ATP binding"/>
    <property type="evidence" value="ECO:0007669"/>
    <property type="project" value="UniProtKB-KW"/>
</dbReference>
<dbReference type="InterPro" id="IPR005875">
    <property type="entry name" value="PurK"/>
</dbReference>
<dbReference type="SUPFAM" id="SSF56059">
    <property type="entry name" value="Glutathione synthetase ATP-binding domain-like"/>
    <property type="match status" value="1"/>
</dbReference>
<dbReference type="InterPro" id="IPR011761">
    <property type="entry name" value="ATP-grasp"/>
</dbReference>
<dbReference type="NCBIfam" id="NF004679">
    <property type="entry name" value="PRK06019.1-5"/>
    <property type="match status" value="1"/>
</dbReference>
<dbReference type="SUPFAM" id="SSF51246">
    <property type="entry name" value="Rudiment single hybrid motif"/>
    <property type="match status" value="1"/>
</dbReference>
<dbReference type="HAMAP" id="MF_01928">
    <property type="entry name" value="PurK"/>
    <property type="match status" value="1"/>
</dbReference>
<dbReference type="GO" id="GO:0006189">
    <property type="term" value="P:'de novo' IMP biosynthetic process"/>
    <property type="evidence" value="ECO:0007669"/>
    <property type="project" value="InterPro"/>
</dbReference>
<dbReference type="Pfam" id="PF17769">
    <property type="entry name" value="PurK_C"/>
    <property type="match status" value="1"/>
</dbReference>
<dbReference type="Pfam" id="PF22660">
    <property type="entry name" value="RS_preATP-grasp-like"/>
    <property type="match status" value="1"/>
</dbReference>
<dbReference type="GO" id="GO:0004638">
    <property type="term" value="F:phosphoribosylaminoimidazole carboxylase activity"/>
    <property type="evidence" value="ECO:0007669"/>
    <property type="project" value="InterPro"/>
</dbReference>
<evidence type="ECO:0000256" key="3">
    <source>
        <dbReference type="ARBA" id="ARBA00022840"/>
    </source>
</evidence>
<dbReference type="GO" id="GO:0046872">
    <property type="term" value="F:metal ion binding"/>
    <property type="evidence" value="ECO:0007669"/>
    <property type="project" value="InterPro"/>
</dbReference>
<dbReference type="Gene3D" id="3.30.470.20">
    <property type="entry name" value="ATP-grasp fold, B domain"/>
    <property type="match status" value="1"/>
</dbReference>
<dbReference type="EMBL" id="CAESAF010000052">
    <property type="protein sequence ID" value="CAB4336654.1"/>
    <property type="molecule type" value="Genomic_DNA"/>
</dbReference>
<dbReference type="NCBIfam" id="NF004680">
    <property type="entry name" value="PRK06019.1-6"/>
    <property type="match status" value="1"/>
</dbReference>
<gene>
    <name evidence="6" type="ORF">UFOPK3574_00602</name>
</gene>
<dbReference type="InterPro" id="IPR054350">
    <property type="entry name" value="PurT/PurK_preATP-grasp"/>
</dbReference>
<dbReference type="NCBIfam" id="TIGR01161">
    <property type="entry name" value="purK"/>
    <property type="match status" value="1"/>
</dbReference>
<dbReference type="InterPro" id="IPR003135">
    <property type="entry name" value="ATP-grasp_carboxylate-amine"/>
</dbReference>
<dbReference type="InterPro" id="IPR016185">
    <property type="entry name" value="PreATP-grasp_dom_sf"/>
</dbReference>